<keyword evidence="2" id="KW-1185">Reference proteome</keyword>
<proteinExistence type="predicted"/>
<evidence type="ECO:0000313" key="1">
    <source>
        <dbReference type="EMBL" id="KAL3580225.1"/>
    </source>
</evidence>
<evidence type="ECO:0000313" key="2">
    <source>
        <dbReference type="Proteomes" id="UP000309997"/>
    </source>
</evidence>
<protein>
    <submittedName>
        <fullName evidence="1">Uncharacterized protein</fullName>
    </submittedName>
</protein>
<dbReference type="EMBL" id="RCHU02000009">
    <property type="protein sequence ID" value="KAL3580225.1"/>
    <property type="molecule type" value="Genomic_DNA"/>
</dbReference>
<accession>A0ACC4BPC4</accession>
<sequence>MNSEARFSFSQDKQEGSRDRRALLSYAQFWLRPGAHVLFNRKKISGPYELFNDPFGDALDYKRKKITDDFGTAPISDSEKNSVLPNYVGLPNEPKGRRELVAVNSGGSAMHATL</sequence>
<dbReference type="Proteomes" id="UP000309997">
    <property type="component" value="Unassembled WGS sequence"/>
</dbReference>
<reference evidence="1 2" key="1">
    <citation type="journal article" date="2024" name="Plant Biotechnol. J.">
        <title>Genome and CRISPR/Cas9 system of a widespread forest tree (Populus alba) in the world.</title>
        <authorList>
            <person name="Liu Y.J."/>
            <person name="Jiang P.F."/>
            <person name="Han X.M."/>
            <person name="Li X.Y."/>
            <person name="Wang H.M."/>
            <person name="Wang Y.J."/>
            <person name="Wang X.X."/>
            <person name="Zeng Q.Y."/>
        </authorList>
    </citation>
    <scope>NUCLEOTIDE SEQUENCE [LARGE SCALE GENOMIC DNA]</scope>
    <source>
        <strain evidence="2">cv. PAL-ZL1</strain>
    </source>
</reference>
<name>A0ACC4BPC4_POPAL</name>
<comment type="caution">
    <text evidence="1">The sequence shown here is derived from an EMBL/GenBank/DDBJ whole genome shotgun (WGS) entry which is preliminary data.</text>
</comment>
<organism evidence="1 2">
    <name type="scientific">Populus alba</name>
    <name type="common">White poplar</name>
    <dbReference type="NCBI Taxonomy" id="43335"/>
    <lineage>
        <taxon>Eukaryota</taxon>
        <taxon>Viridiplantae</taxon>
        <taxon>Streptophyta</taxon>
        <taxon>Embryophyta</taxon>
        <taxon>Tracheophyta</taxon>
        <taxon>Spermatophyta</taxon>
        <taxon>Magnoliopsida</taxon>
        <taxon>eudicotyledons</taxon>
        <taxon>Gunneridae</taxon>
        <taxon>Pentapetalae</taxon>
        <taxon>rosids</taxon>
        <taxon>fabids</taxon>
        <taxon>Malpighiales</taxon>
        <taxon>Salicaceae</taxon>
        <taxon>Saliceae</taxon>
        <taxon>Populus</taxon>
    </lineage>
</organism>
<gene>
    <name evidence="1" type="ORF">D5086_018060</name>
</gene>